<keyword evidence="3" id="KW-0436">Ligase</keyword>
<feature type="binding site" evidence="10">
    <location>
        <position position="180"/>
    </location>
    <ligand>
        <name>L-histidine</name>
        <dbReference type="ChEBI" id="CHEBI:57595"/>
    </ligand>
</feature>
<evidence type="ECO:0000313" key="13">
    <source>
        <dbReference type="Proteomes" id="UP001465755"/>
    </source>
</evidence>
<dbReference type="FunFam" id="3.40.50.800:FF:000017">
    <property type="entry name" value="Histidine--tRNA ligase chloroplastic/mitochondrial"/>
    <property type="match status" value="1"/>
</dbReference>
<dbReference type="InterPro" id="IPR045864">
    <property type="entry name" value="aa-tRNA-synth_II/BPL/LPL"/>
</dbReference>
<dbReference type="HAMAP" id="MF_00127">
    <property type="entry name" value="His_tRNA_synth"/>
    <property type="match status" value="1"/>
</dbReference>
<dbReference type="InterPro" id="IPR015807">
    <property type="entry name" value="His-tRNA-ligase"/>
</dbReference>
<dbReference type="EMBL" id="JALJOQ010000051">
    <property type="protein sequence ID" value="KAK9804465.1"/>
    <property type="molecule type" value="Genomic_DNA"/>
</dbReference>
<keyword evidence="13" id="KW-1185">Reference proteome</keyword>
<feature type="binding site" evidence="10">
    <location>
        <begin position="136"/>
        <end position="138"/>
    </location>
    <ligand>
        <name>L-histidine</name>
        <dbReference type="ChEBI" id="CHEBI:57595"/>
    </ligand>
</feature>
<proteinExistence type="inferred from homology"/>
<evidence type="ECO:0000313" key="12">
    <source>
        <dbReference type="EMBL" id="KAK9804465.1"/>
    </source>
</evidence>
<keyword evidence="4" id="KW-0547">Nucleotide-binding</keyword>
<gene>
    <name evidence="12" type="ORF">WJX73_004804</name>
</gene>
<keyword evidence="5" id="KW-0067">ATP-binding</keyword>
<comment type="catalytic activity">
    <reaction evidence="9">
        <text>tRNA(His) + L-histidine + ATP = L-histidyl-tRNA(His) + AMP + diphosphate + H(+)</text>
        <dbReference type="Rhea" id="RHEA:17313"/>
        <dbReference type="Rhea" id="RHEA-COMP:9665"/>
        <dbReference type="Rhea" id="RHEA-COMP:9689"/>
        <dbReference type="ChEBI" id="CHEBI:15378"/>
        <dbReference type="ChEBI" id="CHEBI:30616"/>
        <dbReference type="ChEBI" id="CHEBI:33019"/>
        <dbReference type="ChEBI" id="CHEBI:57595"/>
        <dbReference type="ChEBI" id="CHEBI:78442"/>
        <dbReference type="ChEBI" id="CHEBI:78527"/>
        <dbReference type="ChEBI" id="CHEBI:456215"/>
        <dbReference type="EC" id="6.1.1.21"/>
    </reaction>
</comment>
<dbReference type="PIRSF" id="PIRSF001549">
    <property type="entry name" value="His-tRNA_synth"/>
    <property type="match status" value="1"/>
</dbReference>
<reference evidence="12 13" key="1">
    <citation type="journal article" date="2024" name="Nat. Commun.">
        <title>Phylogenomics reveals the evolutionary origins of lichenization in chlorophyte algae.</title>
        <authorList>
            <person name="Puginier C."/>
            <person name="Libourel C."/>
            <person name="Otte J."/>
            <person name="Skaloud P."/>
            <person name="Haon M."/>
            <person name="Grisel S."/>
            <person name="Petersen M."/>
            <person name="Berrin J.G."/>
            <person name="Delaux P.M."/>
            <person name="Dal Grande F."/>
            <person name="Keller J."/>
        </authorList>
    </citation>
    <scope>NUCLEOTIDE SEQUENCE [LARGE SCALE GENOMIC DNA]</scope>
    <source>
        <strain evidence="12 13">SAG 2036</strain>
    </source>
</reference>
<feature type="binding site" evidence="10">
    <location>
        <position position="166"/>
    </location>
    <ligand>
        <name>L-histidine</name>
        <dbReference type="ChEBI" id="CHEBI:57595"/>
    </ligand>
</feature>
<evidence type="ECO:0000256" key="4">
    <source>
        <dbReference type="ARBA" id="ARBA00022741"/>
    </source>
</evidence>
<dbReference type="GO" id="GO:0005737">
    <property type="term" value="C:cytoplasm"/>
    <property type="evidence" value="ECO:0007669"/>
    <property type="project" value="InterPro"/>
</dbReference>
<dbReference type="SUPFAM" id="SSF55681">
    <property type="entry name" value="Class II aaRS and biotin synthetases"/>
    <property type="match status" value="1"/>
</dbReference>
<dbReference type="Pfam" id="PF03129">
    <property type="entry name" value="HGTP_anticodon"/>
    <property type="match status" value="1"/>
</dbReference>
<dbReference type="EC" id="6.1.1.21" evidence="2"/>
<dbReference type="FunFam" id="3.30.930.10:FF:000054">
    <property type="entry name" value="Histidine--tRNA ligase chloroplastic/mitochondrial"/>
    <property type="match status" value="1"/>
</dbReference>
<comment type="caution">
    <text evidence="12">The sequence shown here is derived from an EMBL/GenBank/DDBJ whole genome shotgun (WGS) entry which is preliminary data.</text>
</comment>
<organism evidence="12 13">
    <name type="scientific">Symbiochloris irregularis</name>
    <dbReference type="NCBI Taxonomy" id="706552"/>
    <lineage>
        <taxon>Eukaryota</taxon>
        <taxon>Viridiplantae</taxon>
        <taxon>Chlorophyta</taxon>
        <taxon>core chlorophytes</taxon>
        <taxon>Trebouxiophyceae</taxon>
        <taxon>Trebouxiales</taxon>
        <taxon>Trebouxiaceae</taxon>
        <taxon>Symbiochloris</taxon>
    </lineage>
</organism>
<comment type="similarity">
    <text evidence="1">Belongs to the class-II aminoacyl-tRNA synthetase family.</text>
</comment>
<evidence type="ECO:0000256" key="7">
    <source>
        <dbReference type="ARBA" id="ARBA00023146"/>
    </source>
</evidence>
<dbReference type="CDD" id="cd00773">
    <property type="entry name" value="HisRS-like_core"/>
    <property type="match status" value="1"/>
</dbReference>
<evidence type="ECO:0000256" key="1">
    <source>
        <dbReference type="ARBA" id="ARBA00008226"/>
    </source>
</evidence>
<sequence length="479" mass="53461">MAAPLCGSSFAQTARRQCLHHLKQHLSIWPWRCQRPTYCASAQSRAGSASDIKHSAELIDVNPVRGTRDFAPEEYRIRRWLFDEFEAVSRLFGFEQFETPMLESEDLFVRKAGEEITQQLYNFEDKGQRRVALRPELTPSLARLILRKGKALPMPVKWFTVGQCWRYERTTRGRRREHFQWNMDVVGVPGVEAEVELLTAIAMLLQRLGLGPADVAIKVSSRKVLQALLAKYQVPEASFGPVCIVVDKLDKLPAAQVREELGQLQVSPEAIDGILRLTELTSLEEVTALLGSDNEALAELSRLFELAEASGISEFLEFDPSIVRGLAYYTGIVFEGQDRGQQFRALFGGGRYDGLLGTFGGEAQPCAGFGFGDCVILELLQDRGLVPAMPRQVDDFVVAMDASLHGAASSVAQRLRAHGRTVDLALESRKMKWVFKQSERVGAKRLVLVAPDEWAQGKVRVKDLAAREEKDVSLDDLTA</sequence>
<name>A0AAW1P3X0_9CHLO</name>
<evidence type="ECO:0000256" key="3">
    <source>
        <dbReference type="ARBA" id="ARBA00022598"/>
    </source>
</evidence>
<evidence type="ECO:0000259" key="11">
    <source>
        <dbReference type="PROSITE" id="PS50862"/>
    </source>
</evidence>
<dbReference type="InterPro" id="IPR041715">
    <property type="entry name" value="HisRS-like_core"/>
</dbReference>
<dbReference type="InterPro" id="IPR004516">
    <property type="entry name" value="HisRS/HisZ"/>
</dbReference>
<evidence type="ECO:0000256" key="6">
    <source>
        <dbReference type="ARBA" id="ARBA00022917"/>
    </source>
</evidence>
<evidence type="ECO:0000256" key="10">
    <source>
        <dbReference type="PIRSR" id="PIRSR001549-1"/>
    </source>
</evidence>
<feature type="binding site" evidence="10">
    <location>
        <position position="184"/>
    </location>
    <ligand>
        <name>L-histidine</name>
        <dbReference type="ChEBI" id="CHEBI:57595"/>
    </ligand>
</feature>
<dbReference type="GO" id="GO:0004821">
    <property type="term" value="F:histidine-tRNA ligase activity"/>
    <property type="evidence" value="ECO:0007669"/>
    <property type="project" value="UniProtKB-EC"/>
</dbReference>
<dbReference type="SUPFAM" id="SSF52954">
    <property type="entry name" value="Class II aaRS ABD-related"/>
    <property type="match status" value="1"/>
</dbReference>
<dbReference type="PANTHER" id="PTHR43707:SF1">
    <property type="entry name" value="HISTIDINE--TRNA LIGASE, MITOCHONDRIAL-RELATED"/>
    <property type="match status" value="1"/>
</dbReference>
<dbReference type="AlphaFoldDB" id="A0AAW1P3X0"/>
<evidence type="ECO:0000256" key="2">
    <source>
        <dbReference type="ARBA" id="ARBA00012815"/>
    </source>
</evidence>
<dbReference type="Proteomes" id="UP001465755">
    <property type="component" value="Unassembled WGS sequence"/>
</dbReference>
<keyword evidence="7" id="KW-0030">Aminoacyl-tRNA synthetase</keyword>
<evidence type="ECO:0000256" key="9">
    <source>
        <dbReference type="ARBA" id="ARBA00047639"/>
    </source>
</evidence>
<evidence type="ECO:0000256" key="8">
    <source>
        <dbReference type="ARBA" id="ARBA00030619"/>
    </source>
</evidence>
<dbReference type="PANTHER" id="PTHR43707">
    <property type="entry name" value="HISTIDYL-TRNA SYNTHETASE"/>
    <property type="match status" value="1"/>
</dbReference>
<keyword evidence="6" id="KW-0648">Protein biosynthesis</keyword>
<accession>A0AAW1P3X0</accession>
<dbReference type="GO" id="GO:0006427">
    <property type="term" value="P:histidyl-tRNA aminoacylation"/>
    <property type="evidence" value="ECO:0007669"/>
    <property type="project" value="InterPro"/>
</dbReference>
<feature type="binding site" evidence="10">
    <location>
        <position position="324"/>
    </location>
    <ligand>
        <name>L-histidine</name>
        <dbReference type="ChEBI" id="CHEBI:57595"/>
    </ligand>
</feature>
<dbReference type="NCBIfam" id="TIGR00442">
    <property type="entry name" value="hisS"/>
    <property type="match status" value="1"/>
</dbReference>
<dbReference type="Gene3D" id="3.40.50.800">
    <property type="entry name" value="Anticodon-binding domain"/>
    <property type="match status" value="1"/>
</dbReference>
<dbReference type="InterPro" id="IPR036621">
    <property type="entry name" value="Anticodon-bd_dom_sf"/>
</dbReference>
<evidence type="ECO:0000256" key="5">
    <source>
        <dbReference type="ARBA" id="ARBA00022840"/>
    </source>
</evidence>
<feature type="domain" description="Aminoacyl-transfer RNA synthetases class-II family profile" evidence="11">
    <location>
        <begin position="76"/>
        <end position="387"/>
    </location>
</feature>
<dbReference type="Gene3D" id="3.30.930.10">
    <property type="entry name" value="Bira Bifunctional Protein, Domain 2"/>
    <property type="match status" value="1"/>
</dbReference>
<dbReference type="InterPro" id="IPR006195">
    <property type="entry name" value="aa-tRNA-synth_II"/>
</dbReference>
<feature type="binding site" evidence="10">
    <location>
        <begin position="328"/>
        <end position="329"/>
    </location>
    <ligand>
        <name>L-histidine</name>
        <dbReference type="ChEBI" id="CHEBI:57595"/>
    </ligand>
</feature>
<dbReference type="InterPro" id="IPR004154">
    <property type="entry name" value="Anticodon-bd"/>
</dbReference>
<protein>
    <recommendedName>
        <fullName evidence="2">histidine--tRNA ligase</fullName>
        <ecNumber evidence="2">6.1.1.21</ecNumber>
    </recommendedName>
    <alternativeName>
        <fullName evidence="8">Histidyl-tRNA synthetase</fullName>
    </alternativeName>
</protein>
<dbReference type="GO" id="GO:0005524">
    <property type="term" value="F:ATP binding"/>
    <property type="evidence" value="ECO:0007669"/>
    <property type="project" value="UniProtKB-KW"/>
</dbReference>
<dbReference type="Pfam" id="PF13393">
    <property type="entry name" value="tRNA-synt_His"/>
    <property type="match status" value="1"/>
</dbReference>
<dbReference type="PROSITE" id="PS50862">
    <property type="entry name" value="AA_TRNA_LIGASE_II"/>
    <property type="match status" value="1"/>
</dbReference>